<evidence type="ECO:0000256" key="2">
    <source>
        <dbReference type="ARBA" id="ARBA00004496"/>
    </source>
</evidence>
<evidence type="ECO:0000259" key="21">
    <source>
        <dbReference type="PROSITE" id="PS50980"/>
    </source>
</evidence>
<evidence type="ECO:0000313" key="25">
    <source>
        <dbReference type="Proteomes" id="UP000563898"/>
    </source>
</evidence>
<comment type="catalytic activity">
    <reaction evidence="20">
        <text>N(6)-carboxybiotinyl-L-lysyl-[protein] + acetyl-CoA = N(6)-biotinyl-L-lysyl-[protein] + malonyl-CoA</text>
        <dbReference type="Rhea" id="RHEA:54728"/>
        <dbReference type="Rhea" id="RHEA-COMP:10505"/>
        <dbReference type="Rhea" id="RHEA-COMP:10506"/>
        <dbReference type="ChEBI" id="CHEBI:57288"/>
        <dbReference type="ChEBI" id="CHEBI:57384"/>
        <dbReference type="ChEBI" id="CHEBI:83144"/>
        <dbReference type="ChEBI" id="CHEBI:83145"/>
        <dbReference type="EC" id="2.1.3.15"/>
    </reaction>
</comment>
<gene>
    <name evidence="24" type="ORF">HGA05_16935</name>
</gene>
<evidence type="ECO:0000256" key="12">
    <source>
        <dbReference type="ARBA" id="ARBA00022741"/>
    </source>
</evidence>
<comment type="similarity">
    <text evidence="3">Belongs to the Nudix hydrolase family.</text>
</comment>
<dbReference type="Proteomes" id="UP000563898">
    <property type="component" value="Unassembled WGS sequence"/>
</dbReference>
<proteinExistence type="inferred from homology"/>
<comment type="caution">
    <text evidence="24">The sequence shown here is derived from an EMBL/GenBank/DDBJ whole genome shotgun (WGS) entry which is preliminary data.</text>
</comment>
<comment type="function">
    <text evidence="19">Component of the acetyl coenzyme A carboxylase (ACC) complex. Biotin carboxylase (BC) catalyzes the carboxylation of biotin on its carrier protein (BCCP) and then the CO(2) group is transferred by the transcarboxylase to acetyl-CoA to form malonyl-CoA.</text>
</comment>
<dbReference type="AlphaFoldDB" id="A0A846WPU7"/>
<dbReference type="GO" id="GO:2001295">
    <property type="term" value="P:malonyl-CoA biosynthetic process"/>
    <property type="evidence" value="ECO:0007669"/>
    <property type="project" value="TreeGrafter"/>
</dbReference>
<keyword evidence="17" id="KW-0443">Lipid metabolism</keyword>
<evidence type="ECO:0000259" key="22">
    <source>
        <dbReference type="PROSITE" id="PS50989"/>
    </source>
</evidence>
<keyword evidence="12" id="KW-0547">Nucleotide-binding</keyword>
<feature type="domain" description="CoA carboxyltransferase N-terminal" evidence="21">
    <location>
        <begin position="1"/>
        <end position="240"/>
    </location>
</feature>
<evidence type="ECO:0000256" key="9">
    <source>
        <dbReference type="ARBA" id="ARBA00018312"/>
    </source>
</evidence>
<evidence type="ECO:0000256" key="6">
    <source>
        <dbReference type="ARBA" id="ARBA00010284"/>
    </source>
</evidence>
<dbReference type="GO" id="GO:0009317">
    <property type="term" value="C:acetyl-CoA carboxylase complex"/>
    <property type="evidence" value="ECO:0007669"/>
    <property type="project" value="InterPro"/>
</dbReference>
<evidence type="ECO:0000256" key="4">
    <source>
        <dbReference type="ARBA" id="ARBA00006102"/>
    </source>
</evidence>
<comment type="cofactor">
    <cofactor evidence="1">
        <name>Zn(2+)</name>
        <dbReference type="ChEBI" id="CHEBI:29105"/>
    </cofactor>
</comment>
<dbReference type="InterPro" id="IPR015797">
    <property type="entry name" value="NUDIX_hydrolase-like_dom_sf"/>
</dbReference>
<keyword evidence="13" id="KW-0862">Zinc</keyword>
<feature type="domain" description="Nudix hydrolase" evidence="23">
    <location>
        <begin position="515"/>
        <end position="644"/>
    </location>
</feature>
<dbReference type="InterPro" id="IPR034733">
    <property type="entry name" value="AcCoA_carboxyl_beta"/>
</dbReference>
<name>A0A846WPU7_9ACTN</name>
<evidence type="ECO:0000256" key="5">
    <source>
        <dbReference type="ARBA" id="ARBA00006276"/>
    </source>
</evidence>
<evidence type="ECO:0000256" key="17">
    <source>
        <dbReference type="ARBA" id="ARBA00023098"/>
    </source>
</evidence>
<dbReference type="PANTHER" id="PTHR42995">
    <property type="entry name" value="ACETYL-COENZYME A CARBOXYLASE CARBOXYL TRANSFERASE SUBUNIT BETA, CHLOROPLASTIC"/>
    <property type="match status" value="1"/>
</dbReference>
<dbReference type="PANTHER" id="PTHR42995:SF5">
    <property type="entry name" value="ACETYL-COENZYME A CARBOXYLASE CARBOXYL TRANSFERASE SUBUNIT BETA, CHLOROPLASTIC"/>
    <property type="match status" value="1"/>
</dbReference>
<dbReference type="GO" id="GO:0008270">
    <property type="term" value="F:zinc ion binding"/>
    <property type="evidence" value="ECO:0007669"/>
    <property type="project" value="UniProtKB-KW"/>
</dbReference>
<comment type="subcellular location">
    <subcellularLocation>
        <location evidence="2">Cytoplasm</location>
    </subcellularLocation>
</comment>
<evidence type="ECO:0000313" key="24">
    <source>
        <dbReference type="EMBL" id="NKY03257.1"/>
    </source>
</evidence>
<keyword evidence="10" id="KW-0444">Lipid biosynthesis</keyword>
<keyword evidence="13" id="KW-0479">Metal-binding</keyword>
<evidence type="ECO:0000256" key="3">
    <source>
        <dbReference type="ARBA" id="ARBA00005582"/>
    </source>
</evidence>
<organism evidence="24 25">
    <name type="scientific">Gordonia polyisoprenivorans</name>
    <dbReference type="NCBI Taxonomy" id="84595"/>
    <lineage>
        <taxon>Bacteria</taxon>
        <taxon>Bacillati</taxon>
        <taxon>Actinomycetota</taxon>
        <taxon>Actinomycetes</taxon>
        <taxon>Mycobacteriales</taxon>
        <taxon>Gordoniaceae</taxon>
        <taxon>Gordonia</taxon>
    </lineage>
</organism>
<dbReference type="InterPro" id="IPR011763">
    <property type="entry name" value="COA_CT_C"/>
</dbReference>
<dbReference type="PRINTS" id="PR00502">
    <property type="entry name" value="NUDIXFAMILY"/>
</dbReference>
<evidence type="ECO:0000256" key="15">
    <source>
        <dbReference type="ARBA" id="ARBA00022832"/>
    </source>
</evidence>
<comment type="subunit">
    <text evidence="7">Acetyl-CoA carboxylase is a heterotetramer composed of biotin carboxyl carrier protein (AccB), biotin carboxylase (AccC) and two subunits of ACCase subunit beta/alpha.</text>
</comment>
<reference evidence="24 25" key="1">
    <citation type="submission" date="2020-04" db="EMBL/GenBank/DDBJ databases">
        <title>MicrobeNet Type strains.</title>
        <authorList>
            <person name="Nicholson A.C."/>
        </authorList>
    </citation>
    <scope>NUCLEOTIDE SEQUENCE [LARGE SCALE GENOMIC DNA]</scope>
    <source>
        <strain evidence="24 25">ATCC BAA-14</strain>
    </source>
</reference>
<sequence length="644" mass="66977">MSEHAEHPSAAQLIDTLADPDSWETWDDSPPASVVADAYDDQLRRAAEKSGVDESVRTGLIRIGGTPVVVIVSEFGFLGGSIGHVAGHRITTAIRRATEHGFAVVGLPCSGGTRMQEGTPAFLQMAAITGAVTRHRAAGLAYLIYLRHPTTGGVFASWGSLGGITWAQPGALIGFLGPRVVAGLVGTPIPDDVQRAENLVRRGIVDDVVAPEDLRDRLRGVLDALAPEIAADAVAESEVVVPQDAPMEHAAPGAESVWSAVTATRRPGRVGVRDLIAVPGSALVGAGGPIVVALSRFGGRSAVVIGQDADRQRAGELIGPHHLRMVRRALTFAAELGLPVVTVIDTPGAELSVAAEEDGLAGEIARCTAELMGVPTVTVSVLLGQGSGGAALALFPTDRRVALSDAWLSPLPPEGASLIVHRDVSHAAGIAAGQQILAIELAGLGVFDRIVAVGEMEDGEMEDGEMEDGEAGDGVAASATRIREVIADELHSLSAPDPAARSRVPAAPSPPGAMTRIPAVGAIVRDAAGRFLLVQRGHEPQAGMWTVPGGKVESGETLEQAVIREIAEETGIAIEVVREAWVVDIPDRRAGVVYEVHDFVATPLTTDVVAADDAADAGWFDRGQMRALPLTPGLLDHLDRYGLL</sequence>
<keyword evidence="13" id="KW-0863">Zinc-finger</keyword>
<evidence type="ECO:0000256" key="19">
    <source>
        <dbReference type="ARBA" id="ARBA00025280"/>
    </source>
</evidence>
<evidence type="ECO:0000256" key="8">
    <source>
        <dbReference type="ARBA" id="ARBA00011883"/>
    </source>
</evidence>
<evidence type="ECO:0000256" key="10">
    <source>
        <dbReference type="ARBA" id="ARBA00022516"/>
    </source>
</evidence>
<dbReference type="Pfam" id="PF03255">
    <property type="entry name" value="ACCA"/>
    <property type="match status" value="1"/>
</dbReference>
<dbReference type="EC" id="2.1.3.15" evidence="8"/>
<keyword evidence="11" id="KW-0808">Transferase</keyword>
<evidence type="ECO:0000256" key="20">
    <source>
        <dbReference type="ARBA" id="ARBA00049152"/>
    </source>
</evidence>
<dbReference type="Pfam" id="PF00293">
    <property type="entry name" value="NUDIX"/>
    <property type="match status" value="1"/>
</dbReference>
<evidence type="ECO:0000259" key="23">
    <source>
        <dbReference type="PROSITE" id="PS51462"/>
    </source>
</evidence>
<dbReference type="InterPro" id="IPR011762">
    <property type="entry name" value="COA_CT_N"/>
</dbReference>
<dbReference type="InterPro" id="IPR000086">
    <property type="entry name" value="NUDIX_hydrolase_dom"/>
</dbReference>
<feature type="domain" description="CoA carboxyltransferase C-terminal" evidence="22">
    <location>
        <begin position="242"/>
        <end position="492"/>
    </location>
</feature>
<dbReference type="InterPro" id="IPR000438">
    <property type="entry name" value="Acetyl_CoA_COase_Trfase_b_su"/>
</dbReference>
<comment type="similarity">
    <text evidence="6">In the N-terminal section; belongs to the AccD/PCCB family.</text>
</comment>
<evidence type="ECO:0000256" key="1">
    <source>
        <dbReference type="ARBA" id="ARBA00001947"/>
    </source>
</evidence>
<dbReference type="EMBL" id="JAAXPC010000009">
    <property type="protein sequence ID" value="NKY03257.1"/>
    <property type="molecule type" value="Genomic_DNA"/>
</dbReference>
<dbReference type="Gene3D" id="3.90.226.10">
    <property type="entry name" value="2-enoyl-CoA Hydratase, Chain A, domain 1"/>
    <property type="match status" value="2"/>
</dbReference>
<dbReference type="InterPro" id="IPR001095">
    <property type="entry name" value="Acetyl_CoA_COase_a_su"/>
</dbReference>
<dbReference type="PROSITE" id="PS51462">
    <property type="entry name" value="NUDIX"/>
    <property type="match status" value="1"/>
</dbReference>
<evidence type="ECO:0000256" key="18">
    <source>
        <dbReference type="ARBA" id="ARBA00023160"/>
    </source>
</evidence>
<comment type="similarity">
    <text evidence="5">In the C-terminal section; belongs to the AccA family.</text>
</comment>
<dbReference type="InterPro" id="IPR029045">
    <property type="entry name" value="ClpP/crotonase-like_dom_sf"/>
</dbReference>
<dbReference type="GO" id="GO:0005524">
    <property type="term" value="F:ATP binding"/>
    <property type="evidence" value="ECO:0007669"/>
    <property type="project" value="UniProtKB-KW"/>
</dbReference>
<dbReference type="PRINTS" id="PR01070">
    <property type="entry name" value="ACCCTRFRASEB"/>
</dbReference>
<dbReference type="RefSeq" id="WP_006368330.1">
    <property type="nucleotide sequence ID" value="NZ_JAAXPC010000009.1"/>
</dbReference>
<dbReference type="GO" id="GO:0006633">
    <property type="term" value="P:fatty acid biosynthetic process"/>
    <property type="evidence" value="ECO:0007669"/>
    <property type="project" value="UniProtKB-KW"/>
</dbReference>
<dbReference type="Gene3D" id="3.90.79.10">
    <property type="entry name" value="Nucleoside Triphosphate Pyrophosphohydrolase"/>
    <property type="match status" value="1"/>
</dbReference>
<dbReference type="GO" id="GO:0003989">
    <property type="term" value="F:acetyl-CoA carboxylase activity"/>
    <property type="evidence" value="ECO:0007669"/>
    <property type="project" value="InterPro"/>
</dbReference>
<protein>
    <recommendedName>
        <fullName evidence="9">Acetyl-coenzyme A carboxylase carboxyl transferase subunits beta/alpha</fullName>
        <ecNumber evidence="8">2.1.3.15</ecNumber>
    </recommendedName>
</protein>
<dbReference type="InterPro" id="IPR020476">
    <property type="entry name" value="Nudix_hydrolase"/>
</dbReference>
<dbReference type="GO" id="GO:0016787">
    <property type="term" value="F:hydrolase activity"/>
    <property type="evidence" value="ECO:0007669"/>
    <property type="project" value="UniProtKB-KW"/>
</dbReference>
<dbReference type="GO" id="GO:0016743">
    <property type="term" value="F:carboxyl- or carbamoyltransferase activity"/>
    <property type="evidence" value="ECO:0007669"/>
    <property type="project" value="InterPro"/>
</dbReference>
<evidence type="ECO:0000256" key="13">
    <source>
        <dbReference type="ARBA" id="ARBA00022771"/>
    </source>
</evidence>
<keyword evidence="16" id="KW-0067">ATP-binding</keyword>
<evidence type="ECO:0000256" key="14">
    <source>
        <dbReference type="ARBA" id="ARBA00022801"/>
    </source>
</evidence>
<dbReference type="InterPro" id="IPR020084">
    <property type="entry name" value="NUDIX_hydrolase_CS"/>
</dbReference>
<dbReference type="CDD" id="cd04673">
    <property type="entry name" value="NUDIX_ADPRase"/>
    <property type="match status" value="1"/>
</dbReference>
<comment type="similarity">
    <text evidence="4">Belongs to the AccD/PCCB family.</text>
</comment>
<evidence type="ECO:0000256" key="11">
    <source>
        <dbReference type="ARBA" id="ARBA00022679"/>
    </source>
</evidence>
<dbReference type="PROSITE" id="PS50989">
    <property type="entry name" value="COA_CT_CTER"/>
    <property type="match status" value="1"/>
</dbReference>
<dbReference type="PROSITE" id="PS00893">
    <property type="entry name" value="NUDIX_BOX"/>
    <property type="match status" value="1"/>
</dbReference>
<keyword evidence="18" id="KW-0275">Fatty acid biosynthesis</keyword>
<evidence type="ECO:0000256" key="16">
    <source>
        <dbReference type="ARBA" id="ARBA00022840"/>
    </source>
</evidence>
<evidence type="ECO:0000256" key="7">
    <source>
        <dbReference type="ARBA" id="ARBA00011664"/>
    </source>
</evidence>
<dbReference type="SUPFAM" id="SSF55811">
    <property type="entry name" value="Nudix"/>
    <property type="match status" value="1"/>
</dbReference>
<keyword evidence="14" id="KW-0378">Hydrolase</keyword>
<dbReference type="SUPFAM" id="SSF52096">
    <property type="entry name" value="ClpP/crotonase"/>
    <property type="match status" value="2"/>
</dbReference>
<dbReference type="Pfam" id="PF01039">
    <property type="entry name" value="Carboxyl_trans"/>
    <property type="match status" value="1"/>
</dbReference>
<accession>A0A846WPU7</accession>
<keyword evidence="15" id="KW-0276">Fatty acid metabolism</keyword>
<dbReference type="PROSITE" id="PS50980">
    <property type="entry name" value="COA_CT_NTER"/>
    <property type="match status" value="1"/>
</dbReference>